<proteinExistence type="predicted"/>
<protein>
    <submittedName>
        <fullName evidence="1">Uncharacterized protein</fullName>
    </submittedName>
</protein>
<gene>
    <name evidence="1" type="ORF">D3876_08515</name>
</gene>
<name>A0A418WJT5_9SPHN</name>
<sequence>MSPLLEAGCAMLGLVLAREALLASGRLAFAKLGPPNLVLDLLLSRKLLFSSSPSARVPRKIHRLADTRNFLRTSGRHSACARHMHLCAIAKQFSVLLTAVMMRTLQNAPSKARYFPVGGGVSNALEKLTSGRNLAD</sequence>
<keyword evidence="2" id="KW-1185">Reference proteome</keyword>
<evidence type="ECO:0000313" key="2">
    <source>
        <dbReference type="Proteomes" id="UP000286100"/>
    </source>
</evidence>
<dbReference type="EMBL" id="QYUM01000003">
    <property type="protein sequence ID" value="RJF90303.1"/>
    <property type="molecule type" value="Genomic_DNA"/>
</dbReference>
<organism evidence="1 2">
    <name type="scientific">Sphingomonas cavernae</name>
    <dbReference type="NCBI Taxonomy" id="2320861"/>
    <lineage>
        <taxon>Bacteria</taxon>
        <taxon>Pseudomonadati</taxon>
        <taxon>Pseudomonadota</taxon>
        <taxon>Alphaproteobacteria</taxon>
        <taxon>Sphingomonadales</taxon>
        <taxon>Sphingomonadaceae</taxon>
        <taxon>Sphingomonas</taxon>
    </lineage>
</organism>
<dbReference type="Proteomes" id="UP000286100">
    <property type="component" value="Unassembled WGS sequence"/>
</dbReference>
<dbReference type="AlphaFoldDB" id="A0A418WJT5"/>
<reference evidence="1 2" key="1">
    <citation type="submission" date="2018-09" db="EMBL/GenBank/DDBJ databases">
        <authorList>
            <person name="Zhu H."/>
        </authorList>
    </citation>
    <scope>NUCLEOTIDE SEQUENCE [LARGE SCALE GENOMIC DNA]</scope>
    <source>
        <strain evidence="1 2">K2R01-6</strain>
    </source>
</reference>
<accession>A0A418WJT5</accession>
<evidence type="ECO:0000313" key="1">
    <source>
        <dbReference type="EMBL" id="RJF90303.1"/>
    </source>
</evidence>
<comment type="caution">
    <text evidence="1">The sequence shown here is derived from an EMBL/GenBank/DDBJ whole genome shotgun (WGS) entry which is preliminary data.</text>
</comment>